<dbReference type="Gene3D" id="1.10.472.20">
    <property type="entry name" value="Nitrile hydratase, beta subunit"/>
    <property type="match status" value="1"/>
</dbReference>
<dbReference type="RefSeq" id="WP_212399419.1">
    <property type="nucleotide sequence ID" value="NZ_JAFCJH010000010.1"/>
</dbReference>
<gene>
    <name evidence="8" type="primary">nthB</name>
    <name evidence="8" type="ORF">JQ615_12530</name>
</gene>
<dbReference type="NCBIfam" id="TIGR03888">
    <property type="entry name" value="nitrile_beta"/>
    <property type="match status" value="1"/>
</dbReference>
<dbReference type="EC" id="4.2.1.84" evidence="5"/>
<name>A0ABS5FHF6_9BRAD</name>
<reference evidence="9" key="1">
    <citation type="journal article" date="2021" name="ISME J.">
        <title>Evolutionary origin and ecological implication of a unique nif island in free-living Bradyrhizobium lineages.</title>
        <authorList>
            <person name="Tao J."/>
        </authorList>
    </citation>
    <scope>NUCLEOTIDE SEQUENCE [LARGE SCALE GENOMIC DNA]</scope>
    <source>
        <strain evidence="9">SZCCT0434</strain>
    </source>
</reference>
<dbReference type="InterPro" id="IPR003168">
    <property type="entry name" value="Nitrile_hydratase_bsu"/>
</dbReference>
<comment type="similarity">
    <text evidence="2 5">Belongs to the nitrile hydratase subunit beta family.</text>
</comment>
<dbReference type="PIRSF" id="PIRSF001427">
    <property type="entry name" value="NHase_beta"/>
    <property type="match status" value="1"/>
</dbReference>
<organism evidence="8 9">
    <name type="scientific">Bradyrhizobium jicamae</name>
    <dbReference type="NCBI Taxonomy" id="280332"/>
    <lineage>
        <taxon>Bacteria</taxon>
        <taxon>Pseudomonadati</taxon>
        <taxon>Pseudomonadota</taxon>
        <taxon>Alphaproteobacteria</taxon>
        <taxon>Hyphomicrobiales</taxon>
        <taxon>Nitrobacteraceae</taxon>
        <taxon>Bradyrhizobium</taxon>
    </lineage>
</organism>
<dbReference type="Pfam" id="PF21006">
    <property type="entry name" value="NHase_beta_N"/>
    <property type="match status" value="1"/>
</dbReference>
<feature type="domain" description="Nitrile hydratase beta subunit" evidence="6">
    <location>
        <begin position="124"/>
        <end position="218"/>
    </location>
</feature>
<evidence type="ECO:0000256" key="2">
    <source>
        <dbReference type="ARBA" id="ARBA00009098"/>
    </source>
</evidence>
<dbReference type="InterPro" id="IPR008990">
    <property type="entry name" value="Elect_transpt_acc-like_dom_sf"/>
</dbReference>
<evidence type="ECO:0000256" key="5">
    <source>
        <dbReference type="PIRNR" id="PIRNR001427"/>
    </source>
</evidence>
<sequence length="219" mass="24221">MNGVHDMGGMDGFGKVEPEANEPMFHELWESRVLAMVRAMGAAGAFNIDASRFYREALPPHVYLSSSYYKKWLLGLEDLLLDKGYLAREDIAAGHAVKPAKPLAPGKLSVSDVERTMVRGKFGRPAPAPAKFKAGDRVRARNIHPTTHTRLPRYVRGHLGVVERDHGCHVFPDTAANDAGENPQWLYTVVFDGRELWGPGSDPTIKVSIDAFEPYLEPA</sequence>
<accession>A0ABS5FHF6</accession>
<dbReference type="InterPro" id="IPR024690">
    <property type="entry name" value="CN_hydtase_beta_dom_C"/>
</dbReference>
<evidence type="ECO:0000313" key="9">
    <source>
        <dbReference type="Proteomes" id="UP001315278"/>
    </source>
</evidence>
<protein>
    <recommendedName>
        <fullName evidence="5">Nitrile hydratase subunit beta</fullName>
        <shortName evidence="5">NHase</shortName>
        <ecNumber evidence="5">4.2.1.84</ecNumber>
    </recommendedName>
</protein>
<dbReference type="InterPro" id="IPR049054">
    <property type="entry name" value="CN_hydtase_beta-like_N"/>
</dbReference>
<feature type="domain" description="Nitrile hydratase beta subunit-like N-terminal" evidence="7">
    <location>
        <begin position="1"/>
        <end position="105"/>
    </location>
</feature>
<evidence type="ECO:0000256" key="4">
    <source>
        <dbReference type="ARBA" id="ARBA00044877"/>
    </source>
</evidence>
<dbReference type="Proteomes" id="UP001315278">
    <property type="component" value="Unassembled WGS sequence"/>
</dbReference>
<dbReference type="Gene3D" id="2.30.30.50">
    <property type="match status" value="1"/>
</dbReference>
<keyword evidence="9" id="KW-1185">Reference proteome</keyword>
<evidence type="ECO:0000256" key="1">
    <source>
        <dbReference type="ARBA" id="ARBA00004042"/>
    </source>
</evidence>
<proteinExistence type="inferred from homology"/>
<dbReference type="GO" id="GO:0018822">
    <property type="term" value="F:nitrile hydratase activity"/>
    <property type="evidence" value="ECO:0007669"/>
    <property type="project" value="UniProtKB-EC"/>
</dbReference>
<evidence type="ECO:0000256" key="3">
    <source>
        <dbReference type="ARBA" id="ARBA00023239"/>
    </source>
</evidence>
<dbReference type="InterPro" id="IPR042262">
    <property type="entry name" value="CN_hydtase_beta_C"/>
</dbReference>
<comment type="caution">
    <text evidence="8">The sequence shown here is derived from an EMBL/GenBank/DDBJ whole genome shotgun (WGS) entry which is preliminary data.</text>
</comment>
<evidence type="ECO:0000313" key="8">
    <source>
        <dbReference type="EMBL" id="MBR0796215.1"/>
    </source>
</evidence>
<evidence type="ECO:0000259" key="6">
    <source>
        <dbReference type="Pfam" id="PF02211"/>
    </source>
</evidence>
<dbReference type="EMBL" id="JAFCJH010000010">
    <property type="protein sequence ID" value="MBR0796215.1"/>
    <property type="molecule type" value="Genomic_DNA"/>
</dbReference>
<dbReference type="SUPFAM" id="SSF50090">
    <property type="entry name" value="Electron transport accessory proteins"/>
    <property type="match status" value="1"/>
</dbReference>
<comment type="function">
    <text evidence="1 5">NHase catalyzes the hydration of various nitrile compounds to the corresponding amides.</text>
</comment>
<dbReference type="Pfam" id="PF02211">
    <property type="entry name" value="NHase_beta_C"/>
    <property type="match status" value="1"/>
</dbReference>
<keyword evidence="3 5" id="KW-0456">Lyase</keyword>
<evidence type="ECO:0000259" key="7">
    <source>
        <dbReference type="Pfam" id="PF21006"/>
    </source>
</evidence>
<comment type="catalytic activity">
    <reaction evidence="4 5">
        <text>an aliphatic primary amide = an aliphatic nitrile + H2O</text>
        <dbReference type="Rhea" id="RHEA:12673"/>
        <dbReference type="ChEBI" id="CHEBI:15377"/>
        <dbReference type="ChEBI" id="CHEBI:65285"/>
        <dbReference type="ChEBI" id="CHEBI:80291"/>
        <dbReference type="EC" id="4.2.1.84"/>
    </reaction>
</comment>